<dbReference type="EMBL" id="OX458335">
    <property type="protein sequence ID" value="CAI8892317.1"/>
    <property type="molecule type" value="Genomic_DNA"/>
</dbReference>
<dbReference type="RefSeq" id="WP_007246407.1">
    <property type="nucleotide sequence ID" value="NZ_CP166920.2"/>
</dbReference>
<protein>
    <submittedName>
        <fullName evidence="1">Uncharacterized protein</fullName>
    </submittedName>
</protein>
<proteinExistence type="predicted"/>
<dbReference type="Proteomes" id="UP001177000">
    <property type="component" value="Chromosome"/>
</dbReference>
<dbReference type="AlphaFoldDB" id="A0AAQ0SP78"/>
<gene>
    <name evidence="1" type="ORF">DAPPPG215_16690</name>
</gene>
<name>A0AAQ0SP78_PSEUB</name>
<evidence type="ECO:0000313" key="2">
    <source>
        <dbReference type="Proteomes" id="UP001177000"/>
    </source>
</evidence>
<reference evidence="1" key="1">
    <citation type="submission" date="2023-03" db="EMBL/GenBank/DDBJ databases">
        <authorList>
            <person name="Pothier F. J."/>
        </authorList>
    </citation>
    <scope>NUCLEOTIDE SEQUENCE</scope>
    <source>
        <strain evidence="1">DAPP-PG 215</strain>
    </source>
</reference>
<organism evidence="1 2">
    <name type="scientific">Pseudomonas syringae pv. tomato</name>
    <dbReference type="NCBI Taxonomy" id="323"/>
    <lineage>
        <taxon>Bacteria</taxon>
        <taxon>Pseudomonadati</taxon>
        <taxon>Pseudomonadota</taxon>
        <taxon>Gammaproteobacteria</taxon>
        <taxon>Pseudomonadales</taxon>
        <taxon>Pseudomonadaceae</taxon>
        <taxon>Pseudomonas</taxon>
    </lineage>
</organism>
<accession>A0AAQ0SP78</accession>
<sequence>MNEHSNSLLSQILAEQVKQTELLQIQTDLLHRMAEQQVTLIEALADSEQDDQEAELTTYMDGTPILGCS</sequence>
<evidence type="ECO:0000313" key="1">
    <source>
        <dbReference type="EMBL" id="CAI8892317.1"/>
    </source>
</evidence>